<sequence length="38" mass="4515">MLFLVSYNAKPEVRKQNWNGTHNYTPNKLVMYSQLEEA</sequence>
<organism evidence="1 2">
    <name type="scientific">Moniliophthora roreri</name>
    <name type="common">Frosty pod rot fungus</name>
    <name type="synonym">Monilia roreri</name>
    <dbReference type="NCBI Taxonomy" id="221103"/>
    <lineage>
        <taxon>Eukaryota</taxon>
        <taxon>Fungi</taxon>
        <taxon>Dikarya</taxon>
        <taxon>Basidiomycota</taxon>
        <taxon>Agaricomycotina</taxon>
        <taxon>Agaricomycetes</taxon>
        <taxon>Agaricomycetidae</taxon>
        <taxon>Agaricales</taxon>
        <taxon>Marasmiineae</taxon>
        <taxon>Marasmiaceae</taxon>
        <taxon>Moniliophthora</taxon>
    </lineage>
</organism>
<dbReference type="Proteomes" id="UP000054988">
    <property type="component" value="Unassembled WGS sequence"/>
</dbReference>
<proteinExistence type="predicted"/>
<gene>
    <name evidence="1" type="ORF">WG66_12820</name>
</gene>
<evidence type="ECO:0000313" key="1">
    <source>
        <dbReference type="EMBL" id="KTB34613.1"/>
    </source>
</evidence>
<protein>
    <submittedName>
        <fullName evidence="1">Uncharacterized protein</fullName>
    </submittedName>
</protein>
<comment type="caution">
    <text evidence="1">The sequence shown here is derived from an EMBL/GenBank/DDBJ whole genome shotgun (WGS) entry which is preliminary data.</text>
</comment>
<dbReference type="AlphaFoldDB" id="A0A0W0FEA8"/>
<name>A0A0W0FEA8_MONRR</name>
<evidence type="ECO:0000313" key="2">
    <source>
        <dbReference type="Proteomes" id="UP000054988"/>
    </source>
</evidence>
<accession>A0A0W0FEA8</accession>
<reference evidence="1 2" key="1">
    <citation type="submission" date="2015-12" db="EMBL/GenBank/DDBJ databases">
        <title>Draft genome sequence of Moniliophthora roreri, the causal agent of frosty pod rot of cacao.</title>
        <authorList>
            <person name="Aime M.C."/>
            <person name="Diaz-Valderrama J.R."/>
            <person name="Kijpornyongpan T."/>
            <person name="Phillips-Mora W."/>
        </authorList>
    </citation>
    <scope>NUCLEOTIDE SEQUENCE [LARGE SCALE GENOMIC DNA]</scope>
    <source>
        <strain evidence="1 2">MCA 2952</strain>
    </source>
</reference>
<dbReference type="EMBL" id="LATX01002056">
    <property type="protein sequence ID" value="KTB34613.1"/>
    <property type="molecule type" value="Genomic_DNA"/>
</dbReference>